<dbReference type="Gene3D" id="3.20.20.140">
    <property type="entry name" value="Metal-dependent hydrolases"/>
    <property type="match status" value="1"/>
</dbReference>
<feature type="binding site" evidence="6">
    <location>
        <position position="245"/>
    </location>
    <ligand>
        <name>substrate</name>
    </ligand>
</feature>
<evidence type="ECO:0000256" key="6">
    <source>
        <dbReference type="PIRSR" id="PIRSR038994-2"/>
    </source>
</evidence>
<feature type="binding site" evidence="6">
    <location>
        <begin position="304"/>
        <end position="306"/>
    </location>
    <ligand>
        <name>substrate</name>
    </ligand>
</feature>
<dbReference type="PIRSF" id="PIRSF038994">
    <property type="entry name" value="NagA"/>
    <property type="match status" value="1"/>
</dbReference>
<evidence type="ECO:0000313" key="11">
    <source>
        <dbReference type="Proteomes" id="UP001230951"/>
    </source>
</evidence>
<dbReference type="PANTHER" id="PTHR11113">
    <property type="entry name" value="N-ACETYLGLUCOSAMINE-6-PHOSPHATE DEACETYLASE"/>
    <property type="match status" value="1"/>
</dbReference>
<comment type="similarity">
    <text evidence="1 4">Belongs to the metallo-dependent hydrolases superfamily. NagA family.</text>
</comment>
<dbReference type="RefSeq" id="WP_306962610.1">
    <property type="nucleotide sequence ID" value="NZ_JAUSRG010000010.1"/>
</dbReference>
<sequence length="387" mass="40163">MTHPKTIVGKDPHRGINIEIAYDTTILSVREIGPDQGVPVIAPGFIDGQVNGYGGLDVNSADVSPQTIINLSAELAKLGVTTWVPTIVTASEEAITVALEQIKRACDIDPTTRAAIPCVHIEGPFISDQDGPRGVHDAAFVRPLDADEIRRWLRASGMVGIVTVSPHTPDAPAQIARIRELGVEVAIGHTHASPEQITAAITAGAGLATHLGNGIATTLPRHPNALWTQLADDRLAAGLIADGHHLPSDTLKVMIRAKTPERAYLVSDSTALAGSAPGRHRTSVGGLVDLAPGGRLSHVGTDLLAGAAATLPDGFRNVIRNVGLELPEALKMVTSTPARVIPGTRPGLGHLRVGSPADFVLITGEGPGAGTITEVIQSGRKVSGGPE</sequence>
<dbReference type="EMBL" id="JAUSRG010000010">
    <property type="protein sequence ID" value="MDP9906231.1"/>
    <property type="molecule type" value="Genomic_DNA"/>
</dbReference>
<feature type="binding site" evidence="6">
    <location>
        <position position="221"/>
    </location>
    <ligand>
        <name>substrate</name>
    </ligand>
</feature>
<name>A0AAW8DJ90_9MICC</name>
<feature type="domain" description="Amidohydrolase-related" evidence="8">
    <location>
        <begin position="41"/>
        <end position="378"/>
    </location>
</feature>
<dbReference type="InterPro" id="IPR003764">
    <property type="entry name" value="GlcNAc_6-P_deAcase"/>
</dbReference>
<feature type="binding site" evidence="6">
    <location>
        <begin position="213"/>
        <end position="214"/>
    </location>
    <ligand>
        <name>substrate</name>
    </ligand>
</feature>
<evidence type="ECO:0000256" key="2">
    <source>
        <dbReference type="ARBA" id="ARBA00022723"/>
    </source>
</evidence>
<feature type="binding site" evidence="6">
    <location>
        <position position="135"/>
    </location>
    <ligand>
        <name>substrate</name>
    </ligand>
</feature>
<dbReference type="EC" id="3.5.1.25" evidence="9"/>
<dbReference type="EMBL" id="JAUSTF010000010">
    <property type="protein sequence ID" value="MDQ0182211.1"/>
    <property type="molecule type" value="Genomic_DNA"/>
</dbReference>
<evidence type="ECO:0000313" key="9">
    <source>
        <dbReference type="EMBL" id="MDP9906231.1"/>
    </source>
</evidence>
<proteinExistence type="inferred from homology"/>
<dbReference type="InterPro" id="IPR006680">
    <property type="entry name" value="Amidohydro-rel"/>
</dbReference>
<feature type="binding site" evidence="7">
    <location>
        <position position="210"/>
    </location>
    <ligand>
        <name>Zn(2+)</name>
        <dbReference type="ChEBI" id="CHEBI:29105"/>
    </ligand>
</feature>
<evidence type="ECO:0000313" key="10">
    <source>
        <dbReference type="EMBL" id="MDQ0182211.1"/>
    </source>
</evidence>
<evidence type="ECO:0000256" key="4">
    <source>
        <dbReference type="PIRNR" id="PIRNR038994"/>
    </source>
</evidence>
<keyword evidence="11" id="KW-1185">Reference proteome</keyword>
<organism evidence="9 12">
    <name type="scientific">Arthrobacter bambusae</name>
    <dbReference type="NCBI Taxonomy" id="1338426"/>
    <lineage>
        <taxon>Bacteria</taxon>
        <taxon>Bacillati</taxon>
        <taxon>Actinomycetota</taxon>
        <taxon>Actinomycetes</taxon>
        <taxon>Micrococcales</taxon>
        <taxon>Micrococcaceae</taxon>
        <taxon>Arthrobacter</taxon>
    </lineage>
</organism>
<keyword evidence="4" id="KW-0119">Carbohydrate metabolism</keyword>
<evidence type="ECO:0000256" key="7">
    <source>
        <dbReference type="PIRSR" id="PIRSR038994-3"/>
    </source>
</evidence>
<dbReference type="SUPFAM" id="SSF51556">
    <property type="entry name" value="Metallo-dependent hydrolases"/>
    <property type="match status" value="1"/>
</dbReference>
<evidence type="ECO:0000259" key="8">
    <source>
        <dbReference type="Pfam" id="PF01979"/>
    </source>
</evidence>
<comment type="cofactor">
    <cofactor evidence="7">
        <name>a divalent metal cation</name>
        <dbReference type="ChEBI" id="CHEBI:60240"/>
    </cofactor>
    <text evidence="7">Binds 1 divalent metal cation per subunit.</text>
</comment>
<dbReference type="PANTHER" id="PTHR11113:SF14">
    <property type="entry name" value="N-ACETYLGLUCOSAMINE-6-PHOSPHATE DEACETYLASE"/>
    <property type="match status" value="1"/>
</dbReference>
<dbReference type="Proteomes" id="UP001242995">
    <property type="component" value="Unassembled WGS sequence"/>
</dbReference>
<dbReference type="Proteomes" id="UP001230951">
    <property type="component" value="Unassembled WGS sequence"/>
</dbReference>
<evidence type="ECO:0000256" key="3">
    <source>
        <dbReference type="ARBA" id="ARBA00022801"/>
    </source>
</evidence>
<dbReference type="InterPro" id="IPR032466">
    <property type="entry name" value="Metal_Hydrolase"/>
</dbReference>
<evidence type="ECO:0000256" key="5">
    <source>
        <dbReference type="PIRSR" id="PIRSR038994-1"/>
    </source>
</evidence>
<dbReference type="AlphaFoldDB" id="A0AAW8DJ90"/>
<feature type="active site" description="Proton donor/acceptor" evidence="5">
    <location>
        <position position="268"/>
    </location>
</feature>
<feature type="binding site" evidence="7">
    <location>
        <position position="122"/>
    </location>
    <ligand>
        <name>Zn(2+)</name>
        <dbReference type="ChEBI" id="CHEBI:29105"/>
    </ligand>
</feature>
<keyword evidence="2 7" id="KW-0479">Metal-binding</keyword>
<evidence type="ECO:0000313" key="12">
    <source>
        <dbReference type="Proteomes" id="UP001242995"/>
    </source>
</evidence>
<keyword evidence="3 4" id="KW-0378">Hydrolase</keyword>
<dbReference type="GO" id="GO:0006046">
    <property type="term" value="P:N-acetylglucosamine catabolic process"/>
    <property type="evidence" value="ECO:0007669"/>
    <property type="project" value="TreeGrafter"/>
</dbReference>
<accession>A0AAW8DJ90</accession>
<protein>
    <submittedName>
        <fullName evidence="9">N-acetylglucosamine-6-phosphate deacetylase</fullName>
        <ecNumber evidence="9">3.5.1.25</ecNumber>
    </submittedName>
</protein>
<reference evidence="9 11" key="1">
    <citation type="submission" date="2023-07" db="EMBL/GenBank/DDBJ databases">
        <title>Sorghum-associated microbial communities from plants grown in Nebraska, USA.</title>
        <authorList>
            <person name="Schachtman D."/>
        </authorList>
    </citation>
    <scope>NUCLEOTIDE SEQUENCE</scope>
    <source>
        <strain evidence="9">DS1006</strain>
        <strain evidence="10 11">DS1016</strain>
    </source>
</reference>
<dbReference type="Pfam" id="PF01979">
    <property type="entry name" value="Amidohydro_1"/>
    <property type="match status" value="1"/>
</dbReference>
<evidence type="ECO:0000256" key="1">
    <source>
        <dbReference type="ARBA" id="ARBA00010716"/>
    </source>
</evidence>
<feature type="binding site" evidence="7">
    <location>
        <position position="189"/>
    </location>
    <ligand>
        <name>Zn(2+)</name>
        <dbReference type="ChEBI" id="CHEBI:29105"/>
    </ligand>
</feature>
<gene>
    <name evidence="9" type="ORF">J2S90_003210</name>
    <name evidence="10" type="ORF">J2S93_003658</name>
</gene>
<comment type="caution">
    <text evidence="9">The sequence shown here is derived from an EMBL/GenBank/DDBJ whole genome shotgun (WGS) entry which is preliminary data.</text>
</comment>
<dbReference type="GO" id="GO:0008448">
    <property type="term" value="F:N-acetylglucosamine-6-phosphate deacetylase activity"/>
    <property type="evidence" value="ECO:0007669"/>
    <property type="project" value="UniProtKB-EC"/>
</dbReference>
<dbReference type="GO" id="GO:0046872">
    <property type="term" value="F:metal ion binding"/>
    <property type="evidence" value="ECO:0007669"/>
    <property type="project" value="UniProtKB-KW"/>
</dbReference>